<comment type="similarity">
    <text evidence="3">Belongs to the FMN-dependent alpha-hydroxy acid dehydrogenase family.</text>
</comment>
<organism evidence="5 6">
    <name type="scientific">Allokutzneria multivorans</name>
    <dbReference type="NCBI Taxonomy" id="1142134"/>
    <lineage>
        <taxon>Bacteria</taxon>
        <taxon>Bacillati</taxon>
        <taxon>Actinomycetota</taxon>
        <taxon>Actinomycetes</taxon>
        <taxon>Pseudonocardiales</taxon>
        <taxon>Pseudonocardiaceae</taxon>
        <taxon>Allokutzneria</taxon>
    </lineage>
</organism>
<dbReference type="EMBL" id="BAABAL010000012">
    <property type="protein sequence ID" value="GAA4010379.1"/>
    <property type="molecule type" value="Genomic_DNA"/>
</dbReference>
<dbReference type="SUPFAM" id="SSF51395">
    <property type="entry name" value="FMN-linked oxidoreductases"/>
    <property type="match status" value="1"/>
</dbReference>
<keyword evidence="2" id="KW-0560">Oxidoreductase</keyword>
<sequence length="398" mass="42174">MSLLRAANGFERIHNGIYQRGRTGEVPLLPTDLAELESMALAALQPEHAGYLNGGAGRGRTVATNRGAFDRLELTPAVLNNVAHRDHATTLCSTRMAAPVFVSPMGGLSLAHPDADTAIVRAAAERGVPTAISPMACTRVEDLARAAPDSVRWMELLWHNNDAVIDSMLARAQESGIDTLIIGVDLPTLGWRPAALDHAYLPFLHGVGATNILTDPAFLAMMNNPQDHDERARRWSELSADASRTWESLERLRARWRGPLIVKGLQRPSDARRAVNAGADAVFVSNHGGRQVDGAAATLSLLPAIVDEIDGDVPVLVDGGVRSGADVVMALALGADAVGLGRLVLWGLTVAGQDGVGHVLDCVLAEMDATIANLGVASAQDLRAADVVREYSGERSIC</sequence>
<dbReference type="Pfam" id="PF01070">
    <property type="entry name" value="FMN_dh"/>
    <property type="match status" value="1"/>
</dbReference>
<name>A0ABP7SDY1_9PSEU</name>
<evidence type="ECO:0000256" key="1">
    <source>
        <dbReference type="ARBA" id="ARBA00001917"/>
    </source>
</evidence>
<evidence type="ECO:0000259" key="4">
    <source>
        <dbReference type="PROSITE" id="PS51349"/>
    </source>
</evidence>
<proteinExistence type="inferred from homology"/>
<dbReference type="Gene3D" id="3.20.20.70">
    <property type="entry name" value="Aldolase class I"/>
    <property type="match status" value="1"/>
</dbReference>
<feature type="domain" description="FMN hydroxy acid dehydrogenase" evidence="4">
    <location>
        <begin position="25"/>
        <end position="392"/>
    </location>
</feature>
<dbReference type="Proteomes" id="UP001501747">
    <property type="component" value="Unassembled WGS sequence"/>
</dbReference>
<evidence type="ECO:0000256" key="2">
    <source>
        <dbReference type="ARBA" id="ARBA00023002"/>
    </source>
</evidence>
<dbReference type="InterPro" id="IPR012133">
    <property type="entry name" value="Alpha-hydoxy_acid_DH_FMN"/>
</dbReference>
<accession>A0ABP7SDY1</accession>
<dbReference type="PANTHER" id="PTHR10578">
    <property type="entry name" value="S -2-HYDROXY-ACID OXIDASE-RELATED"/>
    <property type="match status" value="1"/>
</dbReference>
<evidence type="ECO:0000313" key="5">
    <source>
        <dbReference type="EMBL" id="GAA4010379.1"/>
    </source>
</evidence>
<dbReference type="PROSITE" id="PS51349">
    <property type="entry name" value="FMN_HYDROXY_ACID_DH_2"/>
    <property type="match status" value="1"/>
</dbReference>
<dbReference type="InterPro" id="IPR000262">
    <property type="entry name" value="FMN-dep_DH"/>
</dbReference>
<dbReference type="InterPro" id="IPR008259">
    <property type="entry name" value="FMN_hydac_DH_AS"/>
</dbReference>
<dbReference type="PROSITE" id="PS00557">
    <property type="entry name" value="FMN_HYDROXY_ACID_DH_1"/>
    <property type="match status" value="1"/>
</dbReference>
<dbReference type="InterPro" id="IPR037396">
    <property type="entry name" value="FMN_HAD"/>
</dbReference>
<evidence type="ECO:0000256" key="3">
    <source>
        <dbReference type="ARBA" id="ARBA00024042"/>
    </source>
</evidence>
<keyword evidence="6" id="KW-1185">Reference proteome</keyword>
<dbReference type="RefSeq" id="WP_344876132.1">
    <property type="nucleotide sequence ID" value="NZ_BAABAL010000012.1"/>
</dbReference>
<evidence type="ECO:0000313" key="6">
    <source>
        <dbReference type="Proteomes" id="UP001501747"/>
    </source>
</evidence>
<reference evidence="6" key="1">
    <citation type="journal article" date="2019" name="Int. J. Syst. Evol. Microbiol.">
        <title>The Global Catalogue of Microorganisms (GCM) 10K type strain sequencing project: providing services to taxonomists for standard genome sequencing and annotation.</title>
        <authorList>
            <consortium name="The Broad Institute Genomics Platform"/>
            <consortium name="The Broad Institute Genome Sequencing Center for Infectious Disease"/>
            <person name="Wu L."/>
            <person name="Ma J."/>
        </authorList>
    </citation>
    <scope>NUCLEOTIDE SEQUENCE [LARGE SCALE GENOMIC DNA]</scope>
    <source>
        <strain evidence="6">JCM 17342</strain>
    </source>
</reference>
<dbReference type="PANTHER" id="PTHR10578:SF143">
    <property type="entry name" value="FMN-DEPENDENT ALPHA-HYDROXY ACID DEHYDROGENASE PB1A11.03"/>
    <property type="match status" value="1"/>
</dbReference>
<dbReference type="PIRSF" id="PIRSF000138">
    <property type="entry name" value="Al-hdrx_acd_dh"/>
    <property type="match status" value="1"/>
</dbReference>
<protein>
    <submittedName>
        <fullName evidence="5">Lactate 2-monooxygenase</fullName>
    </submittedName>
</protein>
<dbReference type="InterPro" id="IPR013785">
    <property type="entry name" value="Aldolase_TIM"/>
</dbReference>
<comment type="cofactor">
    <cofactor evidence="1">
        <name>FMN</name>
        <dbReference type="ChEBI" id="CHEBI:58210"/>
    </cofactor>
</comment>
<comment type="caution">
    <text evidence="5">The sequence shown here is derived from an EMBL/GenBank/DDBJ whole genome shotgun (WGS) entry which is preliminary data.</text>
</comment>
<gene>
    <name evidence="5" type="ORF">GCM10022247_35710</name>
</gene>